<dbReference type="SMART" id="SM00028">
    <property type="entry name" value="TPR"/>
    <property type="match status" value="5"/>
</dbReference>
<keyword evidence="2" id="KW-0802">TPR repeat</keyword>
<dbReference type="Pfam" id="PF13432">
    <property type="entry name" value="TPR_16"/>
    <property type="match status" value="1"/>
</dbReference>
<accession>A0A8J7P7J0</accession>
<evidence type="ECO:0000313" key="3">
    <source>
        <dbReference type="EMBL" id="MBN8660794.1"/>
    </source>
</evidence>
<dbReference type="EMBL" id="JAFLCK010000013">
    <property type="protein sequence ID" value="MBN8660794.1"/>
    <property type="molecule type" value="Genomic_DNA"/>
</dbReference>
<dbReference type="InterPro" id="IPR011990">
    <property type="entry name" value="TPR-like_helical_dom_sf"/>
</dbReference>
<keyword evidence="1" id="KW-0677">Repeat</keyword>
<reference evidence="3" key="1">
    <citation type="submission" date="2021-02" db="EMBL/GenBank/DDBJ databases">
        <title>Genome-Resolved Metagenomics of a Microbial Community Performing Photosynthetic Biological Nutrient Removal.</title>
        <authorList>
            <person name="Mcdaniel E.A."/>
        </authorList>
    </citation>
    <scope>NUCLEOTIDE SEQUENCE</scope>
    <source>
        <strain evidence="3">UWPOB_OBS1</strain>
    </source>
</reference>
<gene>
    <name evidence="3" type="ORF">J0M35_10545</name>
</gene>
<dbReference type="InterPro" id="IPR050498">
    <property type="entry name" value="Ycf3"/>
</dbReference>
<dbReference type="Proteomes" id="UP000664277">
    <property type="component" value="Unassembled WGS sequence"/>
</dbReference>
<dbReference type="PANTHER" id="PTHR44858:SF1">
    <property type="entry name" value="UDP-N-ACETYLGLUCOSAMINE--PEPTIDE N-ACETYLGLUCOSAMINYLTRANSFERASE SPINDLY-RELATED"/>
    <property type="match status" value="1"/>
</dbReference>
<dbReference type="SUPFAM" id="SSF48452">
    <property type="entry name" value="TPR-like"/>
    <property type="match status" value="2"/>
</dbReference>
<dbReference type="PANTHER" id="PTHR44858">
    <property type="entry name" value="TETRATRICOPEPTIDE REPEAT PROTEIN 6"/>
    <property type="match status" value="1"/>
</dbReference>
<evidence type="ECO:0000256" key="2">
    <source>
        <dbReference type="ARBA" id="ARBA00022803"/>
    </source>
</evidence>
<evidence type="ECO:0000313" key="4">
    <source>
        <dbReference type="Proteomes" id="UP000664277"/>
    </source>
</evidence>
<evidence type="ECO:0000256" key="1">
    <source>
        <dbReference type="ARBA" id="ARBA00022737"/>
    </source>
</evidence>
<dbReference type="InterPro" id="IPR019734">
    <property type="entry name" value="TPR_rpt"/>
</dbReference>
<dbReference type="Gene3D" id="1.25.40.10">
    <property type="entry name" value="Tetratricopeptide repeat domain"/>
    <property type="match status" value="2"/>
</dbReference>
<organism evidence="3 4">
    <name type="scientific">Candidatus Obscuribacter phosphatis</name>
    <dbReference type="NCBI Taxonomy" id="1906157"/>
    <lineage>
        <taxon>Bacteria</taxon>
        <taxon>Bacillati</taxon>
        <taxon>Candidatus Melainabacteria</taxon>
        <taxon>Candidatus Obscuribacterales</taxon>
        <taxon>Candidatus Obscuribacteraceae</taxon>
        <taxon>Candidatus Obscuribacter</taxon>
    </lineage>
</organism>
<comment type="caution">
    <text evidence="3">The sequence shown here is derived from an EMBL/GenBank/DDBJ whole genome shotgun (WGS) entry which is preliminary data.</text>
</comment>
<protein>
    <submittedName>
        <fullName evidence="3">Tetratricopeptide repeat protein</fullName>
    </submittedName>
</protein>
<name>A0A8J7P7J0_9BACT</name>
<dbReference type="Pfam" id="PF13181">
    <property type="entry name" value="TPR_8"/>
    <property type="match status" value="1"/>
</dbReference>
<dbReference type="AlphaFoldDB" id="A0A8J7P7J0"/>
<proteinExistence type="predicted"/>
<sequence length="327" mass="37636">MVNRSVALSDLHRYDEAERDLLQAILLRSDNSEAFNNLGTIYEERDQNLDLARYCYERAVEQRPGNEVMPTNLFEFLLEQEDYNELLERSKVAVLRFASASSYDYYSTALWGTRRFDEALVAVEKGLKLFPVSKDLLARRCEISSAAFSFYLDEGAFLEKRKCFSQALQFYGKAIAVFPSDYRGYYYRGALLGRLDREYEAIRDLNIACRLAPDCSLIYEIRSFSRALTGQYAGAVADLTKSMRSRRSFVPLSTRSLAYSSMRDYDSAIKDLDEALTLSDKRTAISCLRWRSDAKWRAGDLVGAALDRVNAEYKQWNERAAWSQFSH</sequence>